<dbReference type="InParanoid" id="A0A2P6NQB2"/>
<keyword evidence="4 8" id="KW-1133">Transmembrane helix</keyword>
<dbReference type="PANTHER" id="PTHR11923">
    <property type="entry name" value="SCAVENGER RECEPTOR CLASS B TYPE-1 SR-B1"/>
    <property type="match status" value="1"/>
</dbReference>
<feature type="region of interest" description="Disordered" evidence="7">
    <location>
        <begin position="868"/>
        <end position="891"/>
    </location>
</feature>
<feature type="transmembrane region" description="Helical" evidence="8">
    <location>
        <begin position="944"/>
        <end position="965"/>
    </location>
</feature>
<dbReference type="GO" id="GO:0005044">
    <property type="term" value="F:scavenger receptor activity"/>
    <property type="evidence" value="ECO:0007669"/>
    <property type="project" value="TreeGrafter"/>
</dbReference>
<evidence type="ECO:0000256" key="5">
    <source>
        <dbReference type="ARBA" id="ARBA00023136"/>
    </source>
</evidence>
<evidence type="ECO:0000313" key="9">
    <source>
        <dbReference type="EMBL" id="PRP86143.1"/>
    </source>
</evidence>
<dbReference type="Pfam" id="PF01130">
    <property type="entry name" value="CD36"/>
    <property type="match status" value="2"/>
</dbReference>
<accession>A0A2P6NQB2</accession>
<name>A0A2P6NQB2_9EUKA</name>
<evidence type="ECO:0000313" key="10">
    <source>
        <dbReference type="Proteomes" id="UP000241769"/>
    </source>
</evidence>
<feature type="transmembrane region" description="Helical" evidence="8">
    <location>
        <begin position="914"/>
        <end position="932"/>
    </location>
</feature>
<evidence type="ECO:0000256" key="6">
    <source>
        <dbReference type="ARBA" id="ARBA00023180"/>
    </source>
</evidence>
<dbReference type="PANTHER" id="PTHR11923:SF51">
    <property type="entry name" value="LYSOSOME MEMBRANE PROTEIN 2"/>
    <property type="match status" value="1"/>
</dbReference>
<dbReference type="GO" id="GO:0005737">
    <property type="term" value="C:cytoplasm"/>
    <property type="evidence" value="ECO:0007669"/>
    <property type="project" value="TreeGrafter"/>
</dbReference>
<dbReference type="STRING" id="1890364.A0A2P6NQB2"/>
<comment type="caution">
    <text evidence="9">The sequence shown here is derived from an EMBL/GenBank/DDBJ whole genome shotgun (WGS) entry which is preliminary data.</text>
</comment>
<gene>
    <name evidence="9" type="ORF">PROFUN_03130</name>
</gene>
<comment type="subcellular location">
    <subcellularLocation>
        <location evidence="1">Membrane</location>
    </subcellularLocation>
</comment>
<keyword evidence="10" id="KW-1185">Reference proteome</keyword>
<sequence length="1658" mass="186768">MAPMAAVVKTFLTMWRVCISGGSWRIQFRGRRRGNGGWVVGNAAFNCREIRRFTNLKRRESRRSSAPPEAKWAKSSLKTLVVVGVYARERVEEIMSARKSLMECFECGGVPYVYRCEWTSQKRKQCSHNPTMGIVTSKSKQLPQVPIEAVDDGWRSTMPIEDINALHRPSRATCDSVFSTHLCGTSIIRCHLSLLSYAAEATAGHPSSEDNPLNRRRRARVSLDGVLLLCRRKDTGAPSTLQLFTPFRIRVPDLNTFDEIRSHSCVYPRIILSVSSKMRVTLSLFVLCVAVSHAVVHTTPVSSIPPTGFFTPLLTAEPPCYFELQSGFYYEEPINAMYLCDGSEDVGGPCMTYQVLLYTNLNHTFLLSRPINITLVKTPIVQIPFIPGTNYTSPVDVFVNVTSSKPYNGALKQSGRQYIATFTASLFSITRLSANTTLSMNGFVNPMYVTSLPKTFSFEVFDDGLSFVYENVSYGATPLITSSQKILLVTDGTNNYQVRDSLLFSLKWNQTLLPGNGNYVDYLPTGSYNVTAMSYDIPASFIAYDTGIYNVTCETVGNSSDRYALVKLNGTREYEGYFYDNFHGTQVVPVNCRGSDTFSLEIHVNGPYEKVDAKFDQLTPLSDIGFYDMNVPANVTLDPLHSEYLTFVYPYPTCPNTNTSFKFFGYNLFGTFSHNFTFNVPAHQSVFFIQPPQGYCLRGEGIPSNSTNDFTIISNVSSFFYEDGDAKLFTLTCISDVLYVYPDVPAPMTITFTLVPIDGQGVYGETYDVDGLFILQYPPLTASTGVLSINTSGSLDILRNVVTLEQYRNSAKRAVIGNDQTMDAFRTKDFPLYRFMVAVLGRGRFSVDLGTNIGVNVGYDTNYHLNPTSTSSSSTMSGGGDATRTPTDGGAGAGGISTMVVPIVTANKPVSDALIVKATVFSAAVLLALFLQCNIDTNLSPQKISMRICTILGIVFILVGAGLMIGGPVAKLSLRTKRDDRVWKEHILTHQQHHLNPDWLKIERKFYLYNITNAEDLSHDPSIRIEIEESGPLCLLRETKKLHPQFSEDNRNVTFHRFTRHHLLDNCSSIDPHQMFTTVSASFASLLQKYGGPEGLRAAVMSNYMKGLDHLLSNEITERLIAMSLPETLVSWFWSSNGKERRRCWRSHDACGGPAEAALPSRSPQIPEDIAEQLLNPLYDFSVTNPQQWKFWVQALEDREAGFFLENFWNISMDVQKNVSSWLKNSWKSYMVPYVLLGHVDPGYPVSPKDLGYIQWYSLQLTSPESNREGPSMKTLFSWRFPFEIEFAKFQYDRKARDYLSLVQTRGIFHGVSEELPGLTRADQWMMIYNQPVKFSQLYNVSESQTLQLSGEVTSTTYVFTCVTEWSTYVYEELLKYMYRGGDRGLFRRRSVRDILFGGSRDPLSTFLEPGVTYRTFVESYRSEEEAENSYTVETVSTGEAGTKANELHVYNGMSSPLAYHDAPKNISIYIPQIFRRVNYVYDREENTDGISSRRYVPERNEFEVKNPRNLRFLSAIDGLYNLSTAVLRGTDTPVPLYLSEPRLNNVDKVHQTRVSTLYHHTSDAKESNYIDVDPITGRTMSLKNSWQFHIQIEPDVFVPIFLMEEQGNVTKKYLGEWKERIDYPETYGQALFVSLLPLGVVSFVLGSVLVVLSCICR</sequence>
<organism evidence="9 10">
    <name type="scientific">Planoprotostelium fungivorum</name>
    <dbReference type="NCBI Taxonomy" id="1890364"/>
    <lineage>
        <taxon>Eukaryota</taxon>
        <taxon>Amoebozoa</taxon>
        <taxon>Evosea</taxon>
        <taxon>Variosea</taxon>
        <taxon>Cavosteliida</taxon>
        <taxon>Cavosteliaceae</taxon>
        <taxon>Planoprotostelium</taxon>
    </lineage>
</organism>
<comment type="similarity">
    <text evidence="2">Belongs to the CD36 family.</text>
</comment>
<dbReference type="Proteomes" id="UP000241769">
    <property type="component" value="Unassembled WGS sequence"/>
</dbReference>
<evidence type="ECO:0000256" key="8">
    <source>
        <dbReference type="SAM" id="Phobius"/>
    </source>
</evidence>
<evidence type="ECO:0000256" key="2">
    <source>
        <dbReference type="ARBA" id="ARBA00010532"/>
    </source>
</evidence>
<evidence type="ECO:0000256" key="1">
    <source>
        <dbReference type="ARBA" id="ARBA00004370"/>
    </source>
</evidence>
<reference evidence="9 10" key="1">
    <citation type="journal article" date="2018" name="Genome Biol. Evol.">
        <title>Multiple Roots of Fruiting Body Formation in Amoebozoa.</title>
        <authorList>
            <person name="Hillmann F."/>
            <person name="Forbes G."/>
            <person name="Novohradska S."/>
            <person name="Ferling I."/>
            <person name="Riege K."/>
            <person name="Groth M."/>
            <person name="Westermann M."/>
            <person name="Marz M."/>
            <person name="Spaller T."/>
            <person name="Winckler T."/>
            <person name="Schaap P."/>
            <person name="Glockner G."/>
        </authorList>
    </citation>
    <scope>NUCLEOTIDE SEQUENCE [LARGE SCALE GENOMIC DNA]</scope>
    <source>
        <strain evidence="9 10">Jena</strain>
    </source>
</reference>
<keyword evidence="3 8" id="KW-0812">Transmembrane</keyword>
<keyword evidence="5 8" id="KW-0472">Membrane</keyword>
<dbReference type="OrthoDB" id="514335at2759"/>
<evidence type="ECO:0000256" key="7">
    <source>
        <dbReference type="SAM" id="MobiDB-lite"/>
    </source>
</evidence>
<protein>
    <submittedName>
        <fullName evidence="9">Uncharacterized protein</fullName>
    </submittedName>
</protein>
<feature type="transmembrane region" description="Helical" evidence="8">
    <location>
        <begin position="1631"/>
        <end position="1656"/>
    </location>
</feature>
<evidence type="ECO:0000256" key="4">
    <source>
        <dbReference type="ARBA" id="ARBA00022989"/>
    </source>
</evidence>
<keyword evidence="6" id="KW-0325">Glycoprotein</keyword>
<dbReference type="EMBL" id="MDYQ01000035">
    <property type="protein sequence ID" value="PRP86143.1"/>
    <property type="molecule type" value="Genomic_DNA"/>
</dbReference>
<dbReference type="InterPro" id="IPR002159">
    <property type="entry name" value="CD36_fam"/>
</dbReference>
<dbReference type="GO" id="GO:0016020">
    <property type="term" value="C:membrane"/>
    <property type="evidence" value="ECO:0007669"/>
    <property type="project" value="UniProtKB-SubCell"/>
</dbReference>
<evidence type="ECO:0000256" key="3">
    <source>
        <dbReference type="ARBA" id="ARBA00022692"/>
    </source>
</evidence>
<proteinExistence type="inferred from homology"/>